<accession>A0A6A4GFB8</accession>
<protein>
    <submittedName>
        <fullName evidence="1">Uncharacterized protein</fullName>
    </submittedName>
</protein>
<dbReference type="OrthoDB" id="2364732at2759"/>
<sequence>MPPSTFMKPSRSLNVPNYTCIQYSDPHLRPTGVWRMEEFAEGTFAPNRPFAYSMDKRTTAELAETVTAAHPSVMITQRSRIAFSISNITWDAVVWRNRTSVVFTLPNAWDKDEMFHVGMLGPIEGHNFFGPFPGITFEDPLLLPQNFQGEISEGYINVYSSFPIQECLAWLRDRLKEPRRKYTVKVEGHERDFHLPFQSPTCPTCYGLHSQNCPFDMPSGSHVHDDEPSSEDFPMRWDSDQETNATMFSEERVEKAVKDLMQLMPNKWGGSHLPREDLVDNIIRRVEKTHFILIQAPPCSGKSTLLISILIALIRRYPAFAFHLLLRTEKYDPAFTFNHNATITDANTLWQSATSSPRPFWLFIDEAQLLYGDRTLWRLLCPGDNYIDNNVWVVAAGSYGSHSASLSCSPPTDVEFRHRMNLFFQRDDQLALAFTDQHFEDFLALDVHRCLNDKWKECIRKYASPCQEKVDWVPGLHPGVVAKMTPFIAQHVDKFNVANGHDDMIKDFHNDCLTDAKRRLPFGLGRCIPRRPTEHAYGFPPAGMLVFSAVLKFGSVEVPGIDDTIDSIVVSTAVSHWGVRQQSERLNLREVKKIHFRDAHKKVALTVNPCPSAKFAEVREYINDLKIATTPRQRFLEVMPGKEHSALRPFALRQMVSTDQPLTEFEQAAHDARRMGWLLQSLSNYLERF</sequence>
<name>A0A6A4GFB8_9AGAR</name>
<dbReference type="AlphaFoldDB" id="A0A6A4GFB8"/>
<gene>
    <name evidence="1" type="ORF">BT96DRAFT_1008387</name>
</gene>
<reference evidence="1" key="1">
    <citation type="journal article" date="2019" name="Environ. Microbiol.">
        <title>Fungal ecological strategies reflected in gene transcription - a case study of two litter decomposers.</title>
        <authorList>
            <person name="Barbi F."/>
            <person name="Kohler A."/>
            <person name="Barry K."/>
            <person name="Baskaran P."/>
            <person name="Daum C."/>
            <person name="Fauchery L."/>
            <person name="Ihrmark K."/>
            <person name="Kuo A."/>
            <person name="LaButti K."/>
            <person name="Lipzen A."/>
            <person name="Morin E."/>
            <person name="Grigoriev I.V."/>
            <person name="Henrissat B."/>
            <person name="Lindahl B."/>
            <person name="Martin F."/>
        </authorList>
    </citation>
    <scope>NUCLEOTIDE SEQUENCE</scope>
    <source>
        <strain evidence="1">JB14</strain>
    </source>
</reference>
<dbReference type="InterPro" id="IPR027417">
    <property type="entry name" value="P-loop_NTPase"/>
</dbReference>
<evidence type="ECO:0000313" key="2">
    <source>
        <dbReference type="Proteomes" id="UP000799118"/>
    </source>
</evidence>
<keyword evidence="2" id="KW-1185">Reference proteome</keyword>
<dbReference type="Proteomes" id="UP000799118">
    <property type="component" value="Unassembled WGS sequence"/>
</dbReference>
<organism evidence="1 2">
    <name type="scientific">Gymnopus androsaceus JB14</name>
    <dbReference type="NCBI Taxonomy" id="1447944"/>
    <lineage>
        <taxon>Eukaryota</taxon>
        <taxon>Fungi</taxon>
        <taxon>Dikarya</taxon>
        <taxon>Basidiomycota</taxon>
        <taxon>Agaricomycotina</taxon>
        <taxon>Agaricomycetes</taxon>
        <taxon>Agaricomycetidae</taxon>
        <taxon>Agaricales</taxon>
        <taxon>Marasmiineae</taxon>
        <taxon>Omphalotaceae</taxon>
        <taxon>Gymnopus</taxon>
    </lineage>
</organism>
<dbReference type="EMBL" id="ML770213">
    <property type="protein sequence ID" value="KAE9384131.1"/>
    <property type="molecule type" value="Genomic_DNA"/>
</dbReference>
<evidence type="ECO:0000313" key="1">
    <source>
        <dbReference type="EMBL" id="KAE9384131.1"/>
    </source>
</evidence>
<dbReference type="SUPFAM" id="SSF52540">
    <property type="entry name" value="P-loop containing nucleoside triphosphate hydrolases"/>
    <property type="match status" value="1"/>
</dbReference>
<proteinExistence type="predicted"/>